<gene>
    <name evidence="1" type="ORF">RND61_02785</name>
</gene>
<protein>
    <submittedName>
        <fullName evidence="1">Uncharacterized protein</fullName>
    </submittedName>
</protein>
<accession>A0ABU3QE27</accession>
<evidence type="ECO:0000313" key="1">
    <source>
        <dbReference type="EMBL" id="MDT9681015.1"/>
    </source>
</evidence>
<reference evidence="1 2" key="1">
    <citation type="submission" date="2023-09" db="EMBL/GenBank/DDBJ databases">
        <title>Streptomyces sp. nov.: A antagonism against Alternaria gaisen Producing Streptochlin, Isolated from Tamarix root soil.</title>
        <authorList>
            <person name="Chen Y."/>
        </authorList>
    </citation>
    <scope>NUCLEOTIDE SEQUENCE [LARGE SCALE GENOMIC DNA]</scope>
    <source>
        <strain evidence="1 2">TRM76323</strain>
    </source>
</reference>
<dbReference type="EMBL" id="JAWCTQ010000002">
    <property type="protein sequence ID" value="MDT9681015.1"/>
    <property type="molecule type" value="Genomic_DNA"/>
</dbReference>
<dbReference type="RefSeq" id="WP_315876010.1">
    <property type="nucleotide sequence ID" value="NZ_JAWCTQ010000002.1"/>
</dbReference>
<evidence type="ECO:0000313" key="2">
    <source>
        <dbReference type="Proteomes" id="UP001250181"/>
    </source>
</evidence>
<keyword evidence="2" id="KW-1185">Reference proteome</keyword>
<proteinExistence type="predicted"/>
<dbReference type="Proteomes" id="UP001250181">
    <property type="component" value="Unassembled WGS sequence"/>
</dbReference>
<organism evidence="1 2">
    <name type="scientific">Streptomyces tamarix</name>
    <dbReference type="NCBI Taxonomy" id="3078565"/>
    <lineage>
        <taxon>Bacteria</taxon>
        <taxon>Bacillati</taxon>
        <taxon>Actinomycetota</taxon>
        <taxon>Actinomycetes</taxon>
        <taxon>Kitasatosporales</taxon>
        <taxon>Streptomycetaceae</taxon>
        <taxon>Streptomyces</taxon>
    </lineage>
</organism>
<name>A0ABU3QE27_9ACTN</name>
<comment type="caution">
    <text evidence="1">The sequence shown here is derived from an EMBL/GenBank/DDBJ whole genome shotgun (WGS) entry which is preliminary data.</text>
</comment>
<sequence>MLQRLVGADPVAWIADVPRVLDALVCPELGVFYLAAAARHPGAFPTGPAEAVHAALTLSRACPLPPTRESPTRRSSPAGRGPVCWTPCGAPTATSAVTCWLF</sequence>